<dbReference type="EMBL" id="CAJVCH010189676">
    <property type="protein sequence ID" value="CAG7730145.1"/>
    <property type="molecule type" value="Genomic_DNA"/>
</dbReference>
<reference evidence="1" key="1">
    <citation type="submission" date="2021-06" db="EMBL/GenBank/DDBJ databases">
        <authorList>
            <person name="Hodson N. C."/>
            <person name="Mongue J. A."/>
            <person name="Jaron S. K."/>
        </authorList>
    </citation>
    <scope>NUCLEOTIDE SEQUENCE</scope>
</reference>
<name>A0A8J2P331_9HEXA</name>
<protein>
    <submittedName>
        <fullName evidence="1">Uncharacterized protein</fullName>
    </submittedName>
</protein>
<proteinExistence type="predicted"/>
<evidence type="ECO:0000313" key="1">
    <source>
        <dbReference type="EMBL" id="CAG7730145.1"/>
    </source>
</evidence>
<accession>A0A8J2P331</accession>
<dbReference type="Proteomes" id="UP000708208">
    <property type="component" value="Unassembled WGS sequence"/>
</dbReference>
<sequence>MGVLISLLVVGYNHPNKDLLKKKLTAGKTIPLKPIIMHGNHADREPLIIDVHTILENLDSTGDLKKNSLFLTSLLIAQFDEGQILVNYAYGFSNTTGKCYFYKEGNFDRAIDAISFDENLNETNLPSRKVFLSYLPQLMNSLSGSIWLNGFCVNGPSSPKDRISFESIKVRSIPARLTISVKELSGIHCIRTKSRLEIYAKTKEGDTKSIWFRGDYATSLIVTEVEDDLMSILVPPYSEAYVEDEDCLENLN</sequence>
<comment type="caution">
    <text evidence="1">The sequence shown here is derived from an EMBL/GenBank/DDBJ whole genome shotgun (WGS) entry which is preliminary data.</text>
</comment>
<dbReference type="AlphaFoldDB" id="A0A8J2P331"/>
<evidence type="ECO:0000313" key="2">
    <source>
        <dbReference type="Proteomes" id="UP000708208"/>
    </source>
</evidence>
<gene>
    <name evidence="1" type="ORF">AFUS01_LOCUS18812</name>
</gene>
<organism evidence="1 2">
    <name type="scientific">Allacma fusca</name>
    <dbReference type="NCBI Taxonomy" id="39272"/>
    <lineage>
        <taxon>Eukaryota</taxon>
        <taxon>Metazoa</taxon>
        <taxon>Ecdysozoa</taxon>
        <taxon>Arthropoda</taxon>
        <taxon>Hexapoda</taxon>
        <taxon>Collembola</taxon>
        <taxon>Symphypleona</taxon>
        <taxon>Sminthuridae</taxon>
        <taxon>Allacma</taxon>
    </lineage>
</organism>
<keyword evidence="2" id="KW-1185">Reference proteome</keyword>